<feature type="signal peptide" evidence="1">
    <location>
        <begin position="1"/>
        <end position="20"/>
    </location>
</feature>
<dbReference type="AlphaFoldDB" id="A0A224XUK8"/>
<feature type="chain" id="PRO_5012556137" evidence="1">
    <location>
        <begin position="21"/>
        <end position="69"/>
    </location>
</feature>
<organism evidence="2">
    <name type="scientific">Panstrongylus lignarius</name>
    <dbReference type="NCBI Taxonomy" id="156445"/>
    <lineage>
        <taxon>Eukaryota</taxon>
        <taxon>Metazoa</taxon>
        <taxon>Ecdysozoa</taxon>
        <taxon>Arthropoda</taxon>
        <taxon>Hexapoda</taxon>
        <taxon>Insecta</taxon>
        <taxon>Pterygota</taxon>
        <taxon>Neoptera</taxon>
        <taxon>Paraneoptera</taxon>
        <taxon>Hemiptera</taxon>
        <taxon>Heteroptera</taxon>
        <taxon>Panheteroptera</taxon>
        <taxon>Cimicomorpha</taxon>
        <taxon>Reduviidae</taxon>
        <taxon>Triatominae</taxon>
        <taxon>Panstrongylus</taxon>
    </lineage>
</organism>
<keyword evidence="1" id="KW-0732">Signal</keyword>
<protein>
    <submittedName>
        <fullName evidence="2">Putative secreted protein</fullName>
    </submittedName>
</protein>
<sequence length="69" mass="7524">MLLHQPLLISLLELVPLVLAGYKVVVVCSESLERNSKAPLLALAPVPQFPVRFEAVATVTVLLLLQFAM</sequence>
<name>A0A224XUK8_9HEMI</name>
<evidence type="ECO:0000313" key="2">
    <source>
        <dbReference type="EMBL" id="JAW16225.1"/>
    </source>
</evidence>
<accession>A0A224XUK8</accession>
<reference evidence="2" key="1">
    <citation type="journal article" date="2018" name="PLoS Negl. Trop. Dis.">
        <title>An insight into the salivary gland and fat body transcriptome of Panstrongylus lignarius (Hemiptera: Heteroptera), the main vector of Chagas disease in Peru.</title>
        <authorList>
            <person name="Nevoa J.C."/>
            <person name="Mendes M.T."/>
            <person name="da Silva M.V."/>
            <person name="Soares S.C."/>
            <person name="Oliveira C.J.F."/>
            <person name="Ribeiro J.M.C."/>
        </authorList>
    </citation>
    <scope>NUCLEOTIDE SEQUENCE</scope>
</reference>
<dbReference type="EMBL" id="GFTR01000201">
    <property type="protein sequence ID" value="JAW16225.1"/>
    <property type="molecule type" value="Transcribed_RNA"/>
</dbReference>
<evidence type="ECO:0000256" key="1">
    <source>
        <dbReference type="SAM" id="SignalP"/>
    </source>
</evidence>
<proteinExistence type="predicted"/>